<comment type="caution">
    <text evidence="1">The sequence shown here is derived from an EMBL/GenBank/DDBJ whole genome shotgun (WGS) entry which is preliminary data.</text>
</comment>
<organism evidence="1 2">
    <name type="scientific">Mitsuokella multacida DSM 20544</name>
    <dbReference type="NCBI Taxonomy" id="500635"/>
    <lineage>
        <taxon>Bacteria</taxon>
        <taxon>Bacillati</taxon>
        <taxon>Bacillota</taxon>
        <taxon>Negativicutes</taxon>
        <taxon>Selenomonadales</taxon>
        <taxon>Selenomonadaceae</taxon>
        <taxon>Mitsuokella</taxon>
    </lineage>
</organism>
<proteinExistence type="predicted"/>
<reference evidence="1" key="1">
    <citation type="submission" date="2009-09" db="EMBL/GenBank/DDBJ databases">
        <authorList>
            <person name="Weinstock G."/>
            <person name="Sodergren E."/>
            <person name="Clifton S."/>
            <person name="Fulton L."/>
            <person name="Fulton B."/>
            <person name="Courtney L."/>
            <person name="Fronick C."/>
            <person name="Harrison M."/>
            <person name="Strong C."/>
            <person name="Farmer C."/>
            <person name="Delahaunty K."/>
            <person name="Markovic C."/>
            <person name="Hall O."/>
            <person name="Minx P."/>
            <person name="Tomlinson C."/>
            <person name="Mitreva M."/>
            <person name="Nelson J."/>
            <person name="Hou S."/>
            <person name="Wollam A."/>
            <person name="Pepin K.H."/>
            <person name="Johnson M."/>
            <person name="Bhonagiri V."/>
            <person name="Nash W.E."/>
            <person name="Warren W."/>
            <person name="Chinwalla A."/>
            <person name="Mardis E.R."/>
            <person name="Wilson R.K."/>
        </authorList>
    </citation>
    <scope>NUCLEOTIDE SEQUENCE [LARGE SCALE GENOMIC DNA]</scope>
    <source>
        <strain evidence="1">DSM 20544</strain>
    </source>
</reference>
<evidence type="ECO:0000313" key="1">
    <source>
        <dbReference type="EMBL" id="EEX69146.1"/>
    </source>
</evidence>
<sequence>MPRRTVSCLGGDLRIVTCPRPRQDEFQPAFLDRDISSAMLSGAIDALQGNFREKKEPKAVAEALT</sequence>
<keyword evidence="2" id="KW-1185">Reference proteome</keyword>
<accession>C9KLY2</accession>
<evidence type="ECO:0000313" key="2">
    <source>
        <dbReference type="Proteomes" id="UP000003671"/>
    </source>
</evidence>
<dbReference type="EMBL" id="ABWK02000012">
    <property type="protein sequence ID" value="EEX69146.1"/>
    <property type="molecule type" value="Genomic_DNA"/>
</dbReference>
<dbReference type="Proteomes" id="UP000003671">
    <property type="component" value="Unassembled WGS sequence"/>
</dbReference>
<gene>
    <name evidence="1" type="ORF">MITSMUL_04216</name>
</gene>
<protein>
    <submittedName>
        <fullName evidence="1">Uncharacterized protein</fullName>
    </submittedName>
</protein>
<dbReference type="HOGENOM" id="CLU_2845020_0_0_9"/>
<name>C9KLY2_9FIRM</name>
<dbReference type="AlphaFoldDB" id="C9KLY2"/>